<dbReference type="Proteomes" id="UP000315783">
    <property type="component" value="Unassembled WGS sequence"/>
</dbReference>
<name>A0A545WD91_9HYPO</name>
<organism evidence="2 3">
    <name type="scientific">Cordyceps javanica</name>
    <dbReference type="NCBI Taxonomy" id="43265"/>
    <lineage>
        <taxon>Eukaryota</taxon>
        <taxon>Fungi</taxon>
        <taxon>Dikarya</taxon>
        <taxon>Ascomycota</taxon>
        <taxon>Pezizomycotina</taxon>
        <taxon>Sordariomycetes</taxon>
        <taxon>Hypocreomycetidae</taxon>
        <taxon>Hypocreales</taxon>
        <taxon>Cordycipitaceae</taxon>
        <taxon>Cordyceps</taxon>
    </lineage>
</organism>
<keyword evidence="1" id="KW-0812">Transmembrane</keyword>
<evidence type="ECO:0000313" key="2">
    <source>
        <dbReference type="EMBL" id="TQW00771.1"/>
    </source>
</evidence>
<evidence type="ECO:0000256" key="1">
    <source>
        <dbReference type="SAM" id="Phobius"/>
    </source>
</evidence>
<comment type="caution">
    <text evidence="2">The sequence shown here is derived from an EMBL/GenBank/DDBJ whole genome shotgun (WGS) entry which is preliminary data.</text>
</comment>
<gene>
    <name evidence="2" type="ORF">IF1G_00702</name>
</gene>
<keyword evidence="3" id="KW-1185">Reference proteome</keyword>
<reference evidence="2 3" key="1">
    <citation type="journal article" date="2019" name="Appl. Microbiol. Biotechnol.">
        <title>Genome sequence of Isaria javanica and comparative genome analysis insights into family S53 peptidase evolution in fungal entomopathogens.</title>
        <authorList>
            <person name="Lin R."/>
            <person name="Zhang X."/>
            <person name="Xin B."/>
            <person name="Zou M."/>
            <person name="Gao Y."/>
            <person name="Qin F."/>
            <person name="Hu Q."/>
            <person name="Xie B."/>
            <person name="Cheng X."/>
        </authorList>
    </citation>
    <scope>NUCLEOTIDE SEQUENCE [LARGE SCALE GENOMIC DNA]</scope>
    <source>
        <strain evidence="2 3">IJ1G</strain>
    </source>
</reference>
<feature type="transmembrane region" description="Helical" evidence="1">
    <location>
        <begin position="122"/>
        <end position="144"/>
    </location>
</feature>
<accession>A0A545WD91</accession>
<protein>
    <submittedName>
        <fullName evidence="2">Uncharacterized protein</fullName>
    </submittedName>
</protein>
<dbReference type="EMBL" id="SPUK01000001">
    <property type="protein sequence ID" value="TQW00771.1"/>
    <property type="molecule type" value="Genomic_DNA"/>
</dbReference>
<evidence type="ECO:0000313" key="3">
    <source>
        <dbReference type="Proteomes" id="UP000315783"/>
    </source>
</evidence>
<keyword evidence="1" id="KW-1133">Transmembrane helix</keyword>
<dbReference type="AlphaFoldDB" id="A0A545WD91"/>
<keyword evidence="1" id="KW-0472">Membrane</keyword>
<sequence>MDAHKKVKILESQLDQTLCFLSPPAGGTYQSTSSPLSRLGDKGLLLAQLADPSLRDTYRVPTDAGPRYLSTYGLPTSCTPFLTLGIWAIFSLSVCFFGRNTQVADCCGGVKEKKRKKREKSFAAAAAVATVAYEWATAAIAATVGTTATTKNGRAFIES</sequence>
<proteinExistence type="predicted"/>